<organism evidence="1 2">
    <name type="scientific">Advenella incenata</name>
    <dbReference type="NCBI Taxonomy" id="267800"/>
    <lineage>
        <taxon>Bacteria</taxon>
        <taxon>Pseudomonadati</taxon>
        <taxon>Pseudomonadota</taxon>
        <taxon>Betaproteobacteria</taxon>
        <taxon>Burkholderiales</taxon>
        <taxon>Alcaligenaceae</taxon>
    </lineage>
</organism>
<gene>
    <name evidence="1" type="ORF">EV681_0618</name>
</gene>
<sequence length="167" mass="18263">MALYKGSYRDKFQGPATYTVKGMEHKTVEGISIQNYKQGLDITVDSGKLKIDALVLVDHVSGVHLDVDTDRKTMSKNFTSTIAGVNVNAYGVFFLSTGATNSLGTVVTSHGAAAWVNLNLFKMLVTVVATPLSHKYDNRSKKKKILHAIRYVRTGNEHETASKSKVS</sequence>
<dbReference type="OrthoDB" id="8685705at2"/>
<evidence type="ECO:0000313" key="2">
    <source>
        <dbReference type="Proteomes" id="UP000293398"/>
    </source>
</evidence>
<evidence type="ECO:0000313" key="1">
    <source>
        <dbReference type="EMBL" id="RZT98839.1"/>
    </source>
</evidence>
<dbReference type="RefSeq" id="WP_128393867.1">
    <property type="nucleotide sequence ID" value="NZ_SHKO01000001.1"/>
</dbReference>
<keyword evidence="2" id="KW-1185">Reference proteome</keyword>
<proteinExistence type="predicted"/>
<comment type="caution">
    <text evidence="1">The sequence shown here is derived from an EMBL/GenBank/DDBJ whole genome shotgun (WGS) entry which is preliminary data.</text>
</comment>
<dbReference type="EMBL" id="SHKO01000001">
    <property type="protein sequence ID" value="RZT98839.1"/>
    <property type="molecule type" value="Genomic_DNA"/>
</dbReference>
<accession>A0A4Q7VQY7</accession>
<protein>
    <submittedName>
        <fullName evidence="1">Uncharacterized protein</fullName>
    </submittedName>
</protein>
<dbReference type="Proteomes" id="UP000293398">
    <property type="component" value="Unassembled WGS sequence"/>
</dbReference>
<reference evidence="1 2" key="1">
    <citation type="submission" date="2019-02" db="EMBL/GenBank/DDBJ databases">
        <title>Genomic Encyclopedia of Type Strains, Phase IV (KMG-IV): sequencing the most valuable type-strain genomes for metagenomic binning, comparative biology and taxonomic classification.</title>
        <authorList>
            <person name="Goeker M."/>
        </authorList>
    </citation>
    <scope>NUCLEOTIDE SEQUENCE [LARGE SCALE GENOMIC DNA]</scope>
    <source>
        <strain evidence="1 2">DSM 23814</strain>
    </source>
</reference>
<name>A0A4Q7VQY7_9BURK</name>
<dbReference type="AlphaFoldDB" id="A0A4Q7VQY7"/>